<dbReference type="RefSeq" id="WP_133803568.1">
    <property type="nucleotide sequence ID" value="NZ_SNWQ01000017.1"/>
</dbReference>
<accession>A0A4R6K9A8</accession>
<proteinExistence type="predicted"/>
<feature type="compositionally biased region" description="Low complexity" evidence="1">
    <location>
        <begin position="32"/>
        <end position="63"/>
    </location>
</feature>
<evidence type="ECO:0000313" key="3">
    <source>
        <dbReference type="EMBL" id="TDO44045.1"/>
    </source>
</evidence>
<evidence type="ECO:0000313" key="4">
    <source>
        <dbReference type="Proteomes" id="UP000295388"/>
    </source>
</evidence>
<dbReference type="EMBL" id="SNWQ01000017">
    <property type="protein sequence ID" value="TDO44045.1"/>
    <property type="molecule type" value="Genomic_DNA"/>
</dbReference>
<organism evidence="3 4">
    <name type="scientific">Kribbella caucasensis</name>
    <dbReference type="NCBI Taxonomy" id="2512215"/>
    <lineage>
        <taxon>Bacteria</taxon>
        <taxon>Bacillati</taxon>
        <taxon>Actinomycetota</taxon>
        <taxon>Actinomycetes</taxon>
        <taxon>Propionibacteriales</taxon>
        <taxon>Kribbellaceae</taxon>
        <taxon>Kribbella</taxon>
    </lineage>
</organism>
<feature type="chain" id="PRO_5038598706" evidence="2">
    <location>
        <begin position="20"/>
        <end position="348"/>
    </location>
</feature>
<protein>
    <submittedName>
        <fullName evidence="3">Uncharacterized protein</fullName>
    </submittedName>
</protein>
<dbReference type="AlphaFoldDB" id="A0A4R6K9A8"/>
<gene>
    <name evidence="3" type="ORF">EV643_11768</name>
</gene>
<keyword evidence="4" id="KW-1185">Reference proteome</keyword>
<feature type="region of interest" description="Disordered" evidence="1">
    <location>
        <begin position="32"/>
        <end position="67"/>
    </location>
</feature>
<dbReference type="OrthoDB" id="3751446at2"/>
<evidence type="ECO:0000256" key="2">
    <source>
        <dbReference type="SAM" id="SignalP"/>
    </source>
</evidence>
<feature type="signal peptide" evidence="2">
    <location>
        <begin position="1"/>
        <end position="19"/>
    </location>
</feature>
<keyword evidence="2" id="KW-0732">Signal</keyword>
<reference evidence="3 4" key="1">
    <citation type="submission" date="2019-03" db="EMBL/GenBank/DDBJ databases">
        <title>Genomic Encyclopedia of Type Strains, Phase III (KMG-III): the genomes of soil and plant-associated and newly described type strains.</title>
        <authorList>
            <person name="Whitman W."/>
        </authorList>
    </citation>
    <scope>NUCLEOTIDE SEQUENCE [LARGE SCALE GENOMIC DNA]</scope>
    <source>
        <strain evidence="3 4">VKM Ac-2527</strain>
    </source>
</reference>
<comment type="caution">
    <text evidence="3">The sequence shown here is derived from an EMBL/GenBank/DDBJ whole genome shotgun (WGS) entry which is preliminary data.</text>
</comment>
<evidence type="ECO:0000256" key="1">
    <source>
        <dbReference type="SAM" id="MobiDB-lite"/>
    </source>
</evidence>
<name>A0A4R6K9A8_9ACTN</name>
<sequence length="348" mass="37078">MRRAHVLLTSVLSFSLISAAGLPAVAAAEFSSRASSATSPAQEVAATRRPTPTYTAPAAKPPRSTQPAHRVAELVAERREFSQTFELSDGRREVELSTRPVHYRDGSGRWQPVDTRVVGSDRAGFGHRNGGGKFDASFGDRSDRLVRFEHGGRSIQLGLLGSPRAVKPSASGSSLTFADVFGAADVRYTVESRKLKEDIVLQQAPPQAVFTFDVTLAGLKARSLGDGSIGFYAASDPDTMVLRMPRPFMTDSAADPASPTGTGFSDDVTQSVVQNGGRTQIIVRASDEWLRDAKRTYPVRIDPTIEVVATSTTGGQDAGIISVRPRARTSATACFSTQARSMTSGGVC</sequence>
<dbReference type="Proteomes" id="UP000295388">
    <property type="component" value="Unassembled WGS sequence"/>
</dbReference>